<name>A0A450VL14_9GAMM</name>
<keyword evidence="1" id="KW-0472">Membrane</keyword>
<feature type="transmembrane region" description="Helical" evidence="1">
    <location>
        <begin position="113"/>
        <end position="134"/>
    </location>
</feature>
<feature type="transmembrane region" description="Helical" evidence="1">
    <location>
        <begin position="14"/>
        <end position="33"/>
    </location>
</feature>
<feature type="transmembrane region" description="Helical" evidence="1">
    <location>
        <begin position="140"/>
        <end position="160"/>
    </location>
</feature>
<dbReference type="AlphaFoldDB" id="A0A450VL14"/>
<protein>
    <submittedName>
        <fullName evidence="4">Uncharacterized protein</fullName>
    </submittedName>
</protein>
<sequence>MEDAVSVIYHWKNILYGAIAYSVGDAIGALILAEFSIYRMAGIMLVAGTLYAMEASYCFRWIDARIPNNGKLVNAISRTALMALYFNPLWIARHLFFIYLFSGNWNQINWELVIMGMWSFMASLPIALPANYLIQNKIPYHWRFFASGIFAALLAVYYALTEVLFG</sequence>
<dbReference type="EMBL" id="CAADFG010000270">
    <property type="protein sequence ID" value="VFK02449.1"/>
    <property type="molecule type" value="Genomic_DNA"/>
</dbReference>
<reference evidence="4" key="1">
    <citation type="submission" date="2019-02" db="EMBL/GenBank/DDBJ databases">
        <authorList>
            <person name="Gruber-Vodicka R. H."/>
            <person name="Seah K. B. B."/>
        </authorList>
    </citation>
    <scope>NUCLEOTIDE SEQUENCE</scope>
    <source>
        <strain evidence="4">BECK_SA2B12</strain>
        <strain evidence="3">BECK_SA2B15</strain>
        <strain evidence="2">BECK_SA2B20</strain>
    </source>
</reference>
<gene>
    <name evidence="3" type="ORF">BECKH772A_GA0070896_102702</name>
    <name evidence="2" type="ORF">BECKH772B_GA0070898_102772</name>
    <name evidence="4" type="ORF">BECKH772C_GA0070978_102722</name>
</gene>
<evidence type="ECO:0000313" key="2">
    <source>
        <dbReference type="EMBL" id="VFK02380.1"/>
    </source>
</evidence>
<organism evidence="4">
    <name type="scientific">Candidatus Kentrum eta</name>
    <dbReference type="NCBI Taxonomy" id="2126337"/>
    <lineage>
        <taxon>Bacteria</taxon>
        <taxon>Pseudomonadati</taxon>
        <taxon>Pseudomonadota</taxon>
        <taxon>Gammaproteobacteria</taxon>
        <taxon>Candidatus Kentrum</taxon>
    </lineage>
</organism>
<feature type="transmembrane region" description="Helical" evidence="1">
    <location>
        <begin position="82"/>
        <end position="101"/>
    </location>
</feature>
<proteinExistence type="predicted"/>
<dbReference type="EMBL" id="CAADFI010000277">
    <property type="protein sequence ID" value="VFK02380.1"/>
    <property type="molecule type" value="Genomic_DNA"/>
</dbReference>
<keyword evidence="1" id="KW-0812">Transmembrane</keyword>
<accession>A0A450VL14</accession>
<feature type="transmembrane region" description="Helical" evidence="1">
    <location>
        <begin position="40"/>
        <end position="62"/>
    </location>
</feature>
<evidence type="ECO:0000313" key="3">
    <source>
        <dbReference type="EMBL" id="VFK02449.1"/>
    </source>
</evidence>
<evidence type="ECO:0000256" key="1">
    <source>
        <dbReference type="SAM" id="Phobius"/>
    </source>
</evidence>
<keyword evidence="1" id="KW-1133">Transmembrane helix</keyword>
<dbReference type="EMBL" id="CAADFJ010000272">
    <property type="protein sequence ID" value="VFK05441.1"/>
    <property type="molecule type" value="Genomic_DNA"/>
</dbReference>
<evidence type="ECO:0000313" key="4">
    <source>
        <dbReference type="EMBL" id="VFK05441.1"/>
    </source>
</evidence>